<evidence type="ECO:0000313" key="2">
    <source>
        <dbReference type="Proteomes" id="UP000316621"/>
    </source>
</evidence>
<protein>
    <submittedName>
        <fullName evidence="1">Uncharacterized protein</fullName>
    </submittedName>
</protein>
<dbReference type="EMBL" id="CM010722">
    <property type="protein sequence ID" value="RZC72475.1"/>
    <property type="molecule type" value="Genomic_DNA"/>
</dbReference>
<organism evidence="1 2">
    <name type="scientific">Papaver somniferum</name>
    <name type="common">Opium poppy</name>
    <dbReference type="NCBI Taxonomy" id="3469"/>
    <lineage>
        <taxon>Eukaryota</taxon>
        <taxon>Viridiplantae</taxon>
        <taxon>Streptophyta</taxon>
        <taxon>Embryophyta</taxon>
        <taxon>Tracheophyta</taxon>
        <taxon>Spermatophyta</taxon>
        <taxon>Magnoliopsida</taxon>
        <taxon>Ranunculales</taxon>
        <taxon>Papaveraceae</taxon>
        <taxon>Papaveroideae</taxon>
        <taxon>Papaver</taxon>
    </lineage>
</organism>
<dbReference type="Proteomes" id="UP000316621">
    <property type="component" value="Chromosome 8"/>
</dbReference>
<gene>
    <name evidence="1" type="ORF">C5167_047955</name>
</gene>
<sequence>MSSIIPFSTINNLQANSVNSGVIFRQSNTRKIYAVECIGKKTRTSSSTSSPNDSDLKLAWYGSELLGIAASFLREPPRDNSLELVGEDESGGGI</sequence>
<evidence type="ECO:0000313" key="1">
    <source>
        <dbReference type="EMBL" id="RZC72475.1"/>
    </source>
</evidence>
<dbReference type="AlphaFoldDB" id="A0A4Y7KKQ7"/>
<reference evidence="1 2" key="1">
    <citation type="journal article" date="2018" name="Science">
        <title>The opium poppy genome and morphinan production.</title>
        <authorList>
            <person name="Guo L."/>
            <person name="Winzer T."/>
            <person name="Yang X."/>
            <person name="Li Y."/>
            <person name="Ning Z."/>
            <person name="He Z."/>
            <person name="Teodor R."/>
            <person name="Lu Y."/>
            <person name="Bowser T.A."/>
            <person name="Graham I.A."/>
            <person name="Ye K."/>
        </authorList>
    </citation>
    <scope>NUCLEOTIDE SEQUENCE [LARGE SCALE GENOMIC DNA]</scope>
    <source>
        <strain evidence="2">cv. HN1</strain>
        <tissue evidence="1">Leaves</tissue>
    </source>
</reference>
<dbReference type="Gramene" id="RZC72475">
    <property type="protein sequence ID" value="RZC72475"/>
    <property type="gene ID" value="C5167_047955"/>
</dbReference>
<keyword evidence="2" id="KW-1185">Reference proteome</keyword>
<proteinExistence type="predicted"/>
<accession>A0A4Y7KKQ7</accession>
<name>A0A4Y7KKQ7_PAPSO</name>